<name>A0A6J4M6T9_9BACT</name>
<dbReference type="NCBIfam" id="TIGR01409">
    <property type="entry name" value="TAT_signal_seq"/>
    <property type="match status" value="1"/>
</dbReference>
<reference evidence="1" key="1">
    <citation type="submission" date="2020-02" db="EMBL/GenBank/DDBJ databases">
        <authorList>
            <person name="Meier V. D."/>
        </authorList>
    </citation>
    <scope>NUCLEOTIDE SEQUENCE</scope>
    <source>
        <strain evidence="1">AVDCRST_MAG11</strain>
    </source>
</reference>
<dbReference type="Pfam" id="PF10518">
    <property type="entry name" value="TAT_signal"/>
    <property type="match status" value="1"/>
</dbReference>
<dbReference type="InterPro" id="IPR006311">
    <property type="entry name" value="TAT_signal"/>
</dbReference>
<accession>A0A6J4M6T9</accession>
<evidence type="ECO:0008006" key="2">
    <source>
        <dbReference type="Google" id="ProtNLM"/>
    </source>
</evidence>
<dbReference type="PROSITE" id="PS51318">
    <property type="entry name" value="TAT"/>
    <property type="match status" value="1"/>
</dbReference>
<organism evidence="1">
    <name type="scientific">uncultured Gemmatimonadaceae bacterium</name>
    <dbReference type="NCBI Taxonomy" id="246130"/>
    <lineage>
        <taxon>Bacteria</taxon>
        <taxon>Pseudomonadati</taxon>
        <taxon>Gemmatimonadota</taxon>
        <taxon>Gemmatimonadia</taxon>
        <taxon>Gemmatimonadales</taxon>
        <taxon>Gemmatimonadaceae</taxon>
        <taxon>environmental samples</taxon>
    </lineage>
</organism>
<gene>
    <name evidence="1" type="ORF">AVDCRST_MAG11-3313</name>
</gene>
<proteinExistence type="predicted"/>
<dbReference type="EMBL" id="CADCTU010000722">
    <property type="protein sequence ID" value="CAA9347539.1"/>
    <property type="molecule type" value="Genomic_DNA"/>
</dbReference>
<dbReference type="InterPro" id="IPR019546">
    <property type="entry name" value="TAT_signal_bac_arc"/>
</dbReference>
<sequence>MEGNPSMQRRDFVKAAAAGAAAAAASPAAALAR</sequence>
<evidence type="ECO:0000313" key="1">
    <source>
        <dbReference type="EMBL" id="CAA9347539.1"/>
    </source>
</evidence>
<protein>
    <recommendedName>
        <fullName evidence="2">Twin-arginine translocation signal domain-containing protein</fullName>
    </recommendedName>
</protein>
<feature type="non-terminal residue" evidence="1">
    <location>
        <position position="33"/>
    </location>
</feature>
<dbReference type="AlphaFoldDB" id="A0A6J4M6T9"/>